<evidence type="ECO:0000256" key="9">
    <source>
        <dbReference type="SAM" id="Phobius"/>
    </source>
</evidence>
<dbReference type="Proteomes" id="UP000679848">
    <property type="component" value="Chromosome"/>
</dbReference>
<evidence type="ECO:0000259" key="10">
    <source>
        <dbReference type="Pfam" id="PF04290"/>
    </source>
</evidence>
<comment type="subcellular location">
    <subcellularLocation>
        <location evidence="1">Cell inner membrane</location>
        <topology evidence="1">Multi-pass membrane protein</topology>
    </subcellularLocation>
</comment>
<gene>
    <name evidence="11" type="ORF">MM59RIKEN_17320</name>
</gene>
<keyword evidence="5 9" id="KW-0812">Transmembrane</keyword>
<keyword evidence="4" id="KW-0997">Cell inner membrane</keyword>
<evidence type="ECO:0000256" key="7">
    <source>
        <dbReference type="ARBA" id="ARBA00023136"/>
    </source>
</evidence>
<evidence type="ECO:0000256" key="2">
    <source>
        <dbReference type="ARBA" id="ARBA00022448"/>
    </source>
</evidence>
<keyword evidence="6 9" id="KW-1133">Transmembrane helix</keyword>
<dbReference type="EMBL" id="AP023420">
    <property type="protein sequence ID" value="BCK84413.1"/>
    <property type="molecule type" value="Genomic_DNA"/>
</dbReference>
<evidence type="ECO:0000256" key="4">
    <source>
        <dbReference type="ARBA" id="ARBA00022519"/>
    </source>
</evidence>
<keyword evidence="2" id="KW-0813">Transport</keyword>
<sequence>MGVLNKLSDIVNTLVEYVVAILMGLMTIVVFVQVIFRLAAGSLPWSEELARYMMIYLVYLGASVGVKYGNHIAVEFLSTMLPKKGQDILEVLVDLLMLLCFAVIIYYGFKVVNVTMMQKSPAMQLKMGYIYFSLVLGGGLMFLQGTIDLIKTIARIAGKEGACEQ</sequence>
<dbReference type="AlphaFoldDB" id="A0A810QIY7"/>
<dbReference type="InterPro" id="IPR055348">
    <property type="entry name" value="DctQ"/>
</dbReference>
<dbReference type="InterPro" id="IPR007387">
    <property type="entry name" value="TRAP_DctQ"/>
</dbReference>
<name>A0A810QIY7_9FIRM</name>
<evidence type="ECO:0000313" key="12">
    <source>
        <dbReference type="Proteomes" id="UP000679848"/>
    </source>
</evidence>
<feature type="domain" description="Tripartite ATP-independent periplasmic transporters DctQ component" evidence="10">
    <location>
        <begin position="26"/>
        <end position="153"/>
    </location>
</feature>
<dbReference type="RefSeq" id="WP_187031406.1">
    <property type="nucleotide sequence ID" value="NZ_AP023420.1"/>
</dbReference>
<keyword evidence="7 9" id="KW-0472">Membrane</keyword>
<evidence type="ECO:0000256" key="6">
    <source>
        <dbReference type="ARBA" id="ARBA00022989"/>
    </source>
</evidence>
<organism evidence="11 12">
    <name type="scientific">Pusillibacter faecalis</name>
    <dbReference type="NCBI Taxonomy" id="2714358"/>
    <lineage>
        <taxon>Bacteria</taxon>
        <taxon>Bacillati</taxon>
        <taxon>Bacillota</taxon>
        <taxon>Clostridia</taxon>
        <taxon>Eubacteriales</taxon>
        <taxon>Oscillospiraceae</taxon>
        <taxon>Pusillibacter</taxon>
    </lineage>
</organism>
<evidence type="ECO:0000256" key="8">
    <source>
        <dbReference type="ARBA" id="ARBA00038436"/>
    </source>
</evidence>
<keyword evidence="3" id="KW-1003">Cell membrane</keyword>
<dbReference type="Pfam" id="PF04290">
    <property type="entry name" value="DctQ"/>
    <property type="match status" value="1"/>
</dbReference>
<dbReference type="GO" id="GO:0005886">
    <property type="term" value="C:plasma membrane"/>
    <property type="evidence" value="ECO:0007669"/>
    <property type="project" value="UniProtKB-SubCell"/>
</dbReference>
<dbReference type="GO" id="GO:0015740">
    <property type="term" value="P:C4-dicarboxylate transport"/>
    <property type="evidence" value="ECO:0007669"/>
    <property type="project" value="TreeGrafter"/>
</dbReference>
<feature type="transmembrane region" description="Helical" evidence="9">
    <location>
        <begin position="91"/>
        <end position="109"/>
    </location>
</feature>
<evidence type="ECO:0000256" key="1">
    <source>
        <dbReference type="ARBA" id="ARBA00004429"/>
    </source>
</evidence>
<evidence type="ECO:0000313" key="11">
    <source>
        <dbReference type="EMBL" id="BCK84413.1"/>
    </source>
</evidence>
<evidence type="ECO:0000256" key="5">
    <source>
        <dbReference type="ARBA" id="ARBA00022692"/>
    </source>
</evidence>
<feature type="transmembrane region" description="Helical" evidence="9">
    <location>
        <begin position="14"/>
        <end position="40"/>
    </location>
</feature>
<dbReference type="KEGG" id="pfaa:MM59RIKEN_17320"/>
<evidence type="ECO:0000256" key="3">
    <source>
        <dbReference type="ARBA" id="ARBA00022475"/>
    </source>
</evidence>
<protein>
    <submittedName>
        <fullName evidence="11">Membrane protein</fullName>
    </submittedName>
</protein>
<feature type="transmembrane region" description="Helical" evidence="9">
    <location>
        <begin position="52"/>
        <end position="70"/>
    </location>
</feature>
<proteinExistence type="inferred from homology"/>
<dbReference type="GO" id="GO:0022857">
    <property type="term" value="F:transmembrane transporter activity"/>
    <property type="evidence" value="ECO:0007669"/>
    <property type="project" value="TreeGrafter"/>
</dbReference>
<comment type="similarity">
    <text evidence="8">Belongs to the TRAP transporter small permease family.</text>
</comment>
<dbReference type="PANTHER" id="PTHR35011:SF2">
    <property type="entry name" value="2,3-DIKETO-L-GULONATE TRAP TRANSPORTER SMALL PERMEASE PROTEIN YIAM"/>
    <property type="match status" value="1"/>
</dbReference>
<feature type="transmembrane region" description="Helical" evidence="9">
    <location>
        <begin position="129"/>
        <end position="150"/>
    </location>
</feature>
<accession>A0A810QIY7</accession>
<dbReference type="PANTHER" id="PTHR35011">
    <property type="entry name" value="2,3-DIKETO-L-GULONATE TRAP TRANSPORTER SMALL PERMEASE PROTEIN YIAM"/>
    <property type="match status" value="1"/>
</dbReference>
<reference evidence="11" key="1">
    <citation type="submission" date="2020-09" db="EMBL/GenBank/DDBJ databases">
        <title>New species isolated from human feces.</title>
        <authorList>
            <person name="Kitahara M."/>
            <person name="Shigeno Y."/>
            <person name="Shime M."/>
            <person name="Matsumoto Y."/>
            <person name="Nakamura S."/>
            <person name="Motooka D."/>
            <person name="Fukuoka S."/>
            <person name="Nishikawa H."/>
            <person name="Benno Y."/>
        </authorList>
    </citation>
    <scope>NUCLEOTIDE SEQUENCE</scope>
    <source>
        <strain evidence="11">MM59</strain>
    </source>
</reference>
<keyword evidence="12" id="KW-1185">Reference proteome</keyword>